<gene>
    <name evidence="1" type="ORF">EZM97_34850</name>
</gene>
<dbReference type="RefSeq" id="WP_131152538.1">
    <property type="nucleotide sequence ID" value="NZ_SJTG01000007.1"/>
</dbReference>
<organism evidence="1 2">
    <name type="scientific">Dyella soli</name>
    <dbReference type="NCBI Taxonomy" id="522319"/>
    <lineage>
        <taxon>Bacteria</taxon>
        <taxon>Pseudomonadati</taxon>
        <taxon>Pseudomonadota</taxon>
        <taxon>Gammaproteobacteria</taxon>
        <taxon>Lysobacterales</taxon>
        <taxon>Rhodanobacteraceae</taxon>
        <taxon>Dyella</taxon>
    </lineage>
</organism>
<reference evidence="1 2" key="1">
    <citation type="submission" date="2019-02" db="EMBL/GenBank/DDBJ databases">
        <title>Dyella amyloliquefaciens sp. nov., isolated from forest soil.</title>
        <authorList>
            <person name="Gao Z.-H."/>
            <person name="Qiu L.-H."/>
        </authorList>
    </citation>
    <scope>NUCLEOTIDE SEQUENCE [LARGE SCALE GENOMIC DNA]</scope>
    <source>
        <strain evidence="1 2">KACC 12747</strain>
    </source>
</reference>
<accession>A0A4R0YGL4</accession>
<evidence type="ECO:0000313" key="2">
    <source>
        <dbReference type="Proteomes" id="UP000291822"/>
    </source>
</evidence>
<sequence length="147" mass="16823">MASSFELSLFEQELIEVKALPEAARWTLERDDTVPLGLRALMHPAKHPSDRYMAQLHWGGLFNPASLKFLNLETRADNDPTAWPQCYGFRPANLDACVSWTQEGHRLHPEWAQSGRAAFRQPERPVRFALLQLQHELDTTYVGRGRA</sequence>
<evidence type="ECO:0000313" key="1">
    <source>
        <dbReference type="EMBL" id="TCI06112.1"/>
    </source>
</evidence>
<dbReference type="AlphaFoldDB" id="A0A4R0YGL4"/>
<name>A0A4R0YGL4_9GAMM</name>
<protein>
    <recommendedName>
        <fullName evidence="3">RES domain-containing protein</fullName>
    </recommendedName>
</protein>
<keyword evidence="2" id="KW-1185">Reference proteome</keyword>
<dbReference type="Proteomes" id="UP000291822">
    <property type="component" value="Unassembled WGS sequence"/>
</dbReference>
<comment type="caution">
    <text evidence="1">The sequence shown here is derived from an EMBL/GenBank/DDBJ whole genome shotgun (WGS) entry which is preliminary data.</text>
</comment>
<dbReference type="EMBL" id="SJTG01000007">
    <property type="protein sequence ID" value="TCI06112.1"/>
    <property type="molecule type" value="Genomic_DNA"/>
</dbReference>
<proteinExistence type="predicted"/>
<evidence type="ECO:0008006" key="3">
    <source>
        <dbReference type="Google" id="ProtNLM"/>
    </source>
</evidence>